<dbReference type="InterPro" id="IPR008160">
    <property type="entry name" value="Collagen"/>
</dbReference>
<accession>Q6GPX5</accession>
<name>Q6GPX5_XENLA</name>
<comment type="subcellular location">
    <subcellularLocation>
        <location evidence="1">Secreted</location>
    </subcellularLocation>
</comment>
<organism evidence="8">
    <name type="scientific">Xenopus laevis</name>
    <name type="common">African clawed frog</name>
    <dbReference type="NCBI Taxonomy" id="8355"/>
    <lineage>
        <taxon>Eukaryota</taxon>
        <taxon>Metazoa</taxon>
        <taxon>Chordata</taxon>
        <taxon>Craniata</taxon>
        <taxon>Vertebrata</taxon>
        <taxon>Euteleostomi</taxon>
        <taxon>Amphibia</taxon>
        <taxon>Batrachia</taxon>
        <taxon>Anura</taxon>
        <taxon>Pipoidea</taxon>
        <taxon>Pipidae</taxon>
        <taxon>Xenopodinae</taxon>
        <taxon>Xenopus</taxon>
        <taxon>Xenopus</taxon>
    </lineage>
</organism>
<evidence type="ECO:0000313" key="8">
    <source>
        <dbReference type="EMBL" id="AAH72980.1"/>
    </source>
</evidence>
<dbReference type="PANTHER" id="PTHR15427:SF29">
    <property type="entry name" value="COMPLEMENT C1Q SUBCOMPONENT SUBUNIT C"/>
    <property type="match status" value="1"/>
</dbReference>
<dbReference type="GO" id="GO:0005576">
    <property type="term" value="C:extracellular region"/>
    <property type="evidence" value="ECO:0007669"/>
    <property type="project" value="UniProtKB-SubCell"/>
</dbReference>
<dbReference type="Pfam" id="PF00386">
    <property type="entry name" value="C1q"/>
    <property type="match status" value="1"/>
</dbReference>
<feature type="non-terminal residue" evidence="8">
    <location>
        <position position="1"/>
    </location>
</feature>
<proteinExistence type="evidence at transcript level"/>
<feature type="region of interest" description="Disordered" evidence="5">
    <location>
        <begin position="39"/>
        <end position="118"/>
    </location>
</feature>
<dbReference type="EMBL" id="BC072980">
    <property type="protein sequence ID" value="AAH72980.1"/>
    <property type="molecule type" value="mRNA"/>
</dbReference>
<evidence type="ECO:0000256" key="1">
    <source>
        <dbReference type="ARBA" id="ARBA00004613"/>
    </source>
</evidence>
<dbReference type="SMART" id="SM00110">
    <property type="entry name" value="C1Q"/>
    <property type="match status" value="1"/>
</dbReference>
<evidence type="ECO:0000256" key="6">
    <source>
        <dbReference type="SAM" id="SignalP"/>
    </source>
</evidence>
<dbReference type="InterPro" id="IPR050392">
    <property type="entry name" value="Collagen/C1q_domain"/>
</dbReference>
<evidence type="ECO:0000256" key="5">
    <source>
        <dbReference type="SAM" id="MobiDB-lite"/>
    </source>
</evidence>
<dbReference type="AlphaFoldDB" id="Q6GPX5"/>
<feature type="chain" id="PRO_5004273705" evidence="6">
    <location>
        <begin position="19"/>
        <end position="247"/>
    </location>
</feature>
<evidence type="ECO:0000256" key="4">
    <source>
        <dbReference type="ARBA" id="ARBA00023119"/>
    </source>
</evidence>
<evidence type="ECO:0000259" key="7">
    <source>
        <dbReference type="PROSITE" id="PS50871"/>
    </source>
</evidence>
<sequence length="247" mass="25888">GNSQTLMMMMMSLTATLGFVTLITLVGSMESPCCSCTAGLPGIPGISGKDGRDGRRGPKGEAGPPASSLPRSLRGDKGEPGPRGPLGKNGPKGPTGLEGEKGEQGEVGATGSPGDHKRQYQSAFTVARLTQEHPLKNTPILFTKQITNDHQDYNVTSGKFQCRIPGHYFFSFHSSHSANLCAALYVDGKATSSFCDHMSSKSQVASGGVLVSLAGGQEVWMEVNDYNGMIGTEGNDSVFSGFLVSPQ</sequence>
<keyword evidence="4" id="KW-0176">Collagen</keyword>
<protein>
    <submittedName>
        <fullName evidence="8">LOC443602 protein</fullName>
    </submittedName>
</protein>
<reference evidence="8" key="1">
    <citation type="submission" date="2004-06" db="EMBL/GenBank/DDBJ databases">
        <authorList>
            <consortium name="NIH - Xenopus Gene Collection (XGC) project"/>
        </authorList>
    </citation>
    <scope>NUCLEOTIDE SEQUENCE [LARGE SCALE MRNA]</scope>
    <source>
        <tissue evidence="8">Spleen</tissue>
    </source>
</reference>
<evidence type="ECO:0000256" key="3">
    <source>
        <dbReference type="ARBA" id="ARBA00022729"/>
    </source>
</evidence>
<evidence type="ECO:0000256" key="2">
    <source>
        <dbReference type="ARBA" id="ARBA00022525"/>
    </source>
</evidence>
<dbReference type="Gene3D" id="2.60.120.40">
    <property type="match status" value="1"/>
</dbReference>
<dbReference type="PANTHER" id="PTHR15427">
    <property type="entry name" value="EMILIN ELASTIN MICROFIBRIL INTERFACE-LOCATED PROTEIN ELASTIN MICROFIBRIL INTERFACER"/>
    <property type="match status" value="1"/>
</dbReference>
<dbReference type="FunFam" id="2.60.120.40:FF:000001">
    <property type="entry name" value="Complement C1q B chain"/>
    <property type="match status" value="1"/>
</dbReference>
<feature type="signal peptide" evidence="6">
    <location>
        <begin position="1"/>
        <end position="18"/>
    </location>
</feature>
<feature type="domain" description="C1q" evidence="7">
    <location>
        <begin position="117"/>
        <end position="247"/>
    </location>
</feature>
<dbReference type="GO" id="GO:0005581">
    <property type="term" value="C:collagen trimer"/>
    <property type="evidence" value="ECO:0007669"/>
    <property type="project" value="UniProtKB-KW"/>
</dbReference>
<feature type="compositionally biased region" description="Basic and acidic residues" evidence="5">
    <location>
        <begin position="49"/>
        <end position="59"/>
    </location>
</feature>
<dbReference type="SUPFAM" id="SSF49842">
    <property type="entry name" value="TNF-like"/>
    <property type="match status" value="1"/>
</dbReference>
<keyword evidence="3 6" id="KW-0732">Signal</keyword>
<dbReference type="Pfam" id="PF01391">
    <property type="entry name" value="Collagen"/>
    <property type="match status" value="1"/>
</dbReference>
<keyword evidence="2" id="KW-0964">Secreted</keyword>
<dbReference type="PROSITE" id="PS50871">
    <property type="entry name" value="C1Q"/>
    <property type="match status" value="1"/>
</dbReference>
<dbReference type="InterPro" id="IPR008983">
    <property type="entry name" value="Tumour_necrosis_fac-like_dom"/>
</dbReference>
<dbReference type="PRINTS" id="PR00007">
    <property type="entry name" value="COMPLEMNTC1Q"/>
</dbReference>
<dbReference type="InterPro" id="IPR001073">
    <property type="entry name" value="C1q_dom"/>
</dbReference>
<gene>
    <name evidence="8" type="primary">LOC443602</name>
</gene>